<comment type="caution">
    <text evidence="1">The sequence shown here is derived from an EMBL/GenBank/DDBJ whole genome shotgun (WGS) entry which is preliminary data.</text>
</comment>
<accession>A0A421CW06</accession>
<name>A0A421CW06_9EURO</name>
<dbReference type="Gene3D" id="2.40.50.140">
    <property type="entry name" value="Nucleic acid-binding proteins"/>
    <property type="match status" value="1"/>
</dbReference>
<evidence type="ECO:0000313" key="2">
    <source>
        <dbReference type="Proteomes" id="UP000215289"/>
    </source>
</evidence>
<evidence type="ECO:0008006" key="3">
    <source>
        <dbReference type="Google" id="ProtNLM"/>
    </source>
</evidence>
<gene>
    <name evidence="1" type="ORF">CFD26_102166</name>
</gene>
<dbReference type="InterPro" id="IPR024222">
    <property type="entry name" value="Ten1_fungal"/>
</dbReference>
<sequence length="150" mass="16671">MNGPLPSTRAFLSDLSSLPTGSKVRFLGCVRTYHIPTGHLILEHNYPRRRFPASAETERASVAVDVNAVLESVTAEELRVGAWVNVVGYVRSWGSDSDGDDHDALRKLRMSSPVYVEAVMVFSAGVVELGEYERVLREALEVERRISRPD</sequence>
<evidence type="ECO:0000313" key="1">
    <source>
        <dbReference type="EMBL" id="RLL93950.1"/>
    </source>
</evidence>
<dbReference type="Pfam" id="PF12658">
    <property type="entry name" value="Ten1"/>
    <property type="match status" value="1"/>
</dbReference>
<dbReference type="EMBL" id="NIDN02000246">
    <property type="protein sequence ID" value="RLL93950.1"/>
    <property type="molecule type" value="Genomic_DNA"/>
</dbReference>
<dbReference type="GO" id="GO:1990879">
    <property type="term" value="C:CST complex"/>
    <property type="evidence" value="ECO:0007669"/>
    <property type="project" value="InterPro"/>
</dbReference>
<dbReference type="AlphaFoldDB" id="A0A421CW06"/>
<protein>
    <recommendedName>
        <fullName evidence="3">CST complex subunit Ten1</fullName>
    </recommendedName>
</protein>
<proteinExistence type="predicted"/>
<dbReference type="Proteomes" id="UP000215289">
    <property type="component" value="Unassembled WGS sequence"/>
</dbReference>
<organism evidence="1 2">
    <name type="scientific">Aspergillus turcosus</name>
    <dbReference type="NCBI Taxonomy" id="1245748"/>
    <lineage>
        <taxon>Eukaryota</taxon>
        <taxon>Fungi</taxon>
        <taxon>Dikarya</taxon>
        <taxon>Ascomycota</taxon>
        <taxon>Pezizomycotina</taxon>
        <taxon>Eurotiomycetes</taxon>
        <taxon>Eurotiomycetidae</taxon>
        <taxon>Eurotiales</taxon>
        <taxon>Aspergillaceae</taxon>
        <taxon>Aspergillus</taxon>
        <taxon>Aspergillus subgen. Fumigati</taxon>
    </lineage>
</organism>
<reference evidence="1 2" key="1">
    <citation type="submission" date="2018-08" db="EMBL/GenBank/DDBJ databases">
        <title>Draft genome sequences of two Aspergillus turcosus clinical strains isolated from bronchoalveolar lavage fluid: one azole-susceptible and the other azole-resistant.</title>
        <authorList>
            <person name="Parent-Michaud M."/>
            <person name="Dufresne P.J."/>
            <person name="Fournier E."/>
            <person name="Martineau C."/>
            <person name="Moreira S."/>
            <person name="Perkins V."/>
            <person name="De Repentigny L."/>
            <person name="Dufresne S.F."/>
        </authorList>
    </citation>
    <scope>NUCLEOTIDE SEQUENCE [LARGE SCALE GENOMIC DNA]</scope>
    <source>
        <strain evidence="1">HMR AF 1038</strain>
    </source>
</reference>
<dbReference type="InterPro" id="IPR012340">
    <property type="entry name" value="NA-bd_OB-fold"/>
</dbReference>
<dbReference type="GO" id="GO:0016233">
    <property type="term" value="P:telomere capping"/>
    <property type="evidence" value="ECO:0007669"/>
    <property type="project" value="InterPro"/>
</dbReference>
<dbReference type="GO" id="GO:0043047">
    <property type="term" value="F:single-stranded telomeric DNA binding"/>
    <property type="evidence" value="ECO:0007669"/>
    <property type="project" value="InterPro"/>
</dbReference>
<keyword evidence="2" id="KW-1185">Reference proteome</keyword>
<dbReference type="OrthoDB" id="5275361at2759"/>